<evidence type="ECO:0000313" key="3">
    <source>
        <dbReference type="Proteomes" id="UP000301309"/>
    </source>
</evidence>
<feature type="compositionally biased region" description="Basic and acidic residues" evidence="1">
    <location>
        <begin position="30"/>
        <end position="43"/>
    </location>
</feature>
<comment type="caution">
    <text evidence="2">The sequence shown here is derived from an EMBL/GenBank/DDBJ whole genome shotgun (WGS) entry which is preliminary data.</text>
</comment>
<sequence>MAGRAFRSGGGNPGRPRAVGRPVLGGGRPDGVHREDPWLKGSTRLESDDDWREVLVPGGRGIAEYRINRDAHDVVLTRIVPFWPKSQSLLESSAPSLLANWVRSARARHSAGTRAVSRRRGSFSVAADQKVGPIR</sequence>
<dbReference type="Proteomes" id="UP000301309">
    <property type="component" value="Unassembled WGS sequence"/>
</dbReference>
<gene>
    <name evidence="2" type="ORF">SVIO_109660</name>
</gene>
<reference evidence="2 3" key="1">
    <citation type="journal article" date="2020" name="Int. J. Syst. Evol. Microbiol.">
        <title>Reclassification of Streptomyces castelarensis and Streptomyces sporoclivatus as later heterotypic synonyms of Streptomyces antimycoticus.</title>
        <authorList>
            <person name="Komaki H."/>
            <person name="Tamura T."/>
        </authorList>
    </citation>
    <scope>NUCLEOTIDE SEQUENCE [LARGE SCALE GENOMIC DNA]</scope>
    <source>
        <strain evidence="2 3">NBRC 13459</strain>
    </source>
</reference>
<feature type="region of interest" description="Disordered" evidence="1">
    <location>
        <begin position="1"/>
        <end position="43"/>
    </location>
</feature>
<accession>A0A4D4LQI1</accession>
<name>A0A4D4LQI1_STRVO</name>
<keyword evidence="3" id="KW-1185">Reference proteome</keyword>
<dbReference type="AlphaFoldDB" id="A0A4D4LQI1"/>
<dbReference type="EMBL" id="BJHW01000002">
    <property type="protein sequence ID" value="GDY60343.1"/>
    <property type="molecule type" value="Genomic_DNA"/>
</dbReference>
<proteinExistence type="predicted"/>
<organism evidence="2 3">
    <name type="scientific">Streptomyces violaceusniger</name>
    <dbReference type="NCBI Taxonomy" id="68280"/>
    <lineage>
        <taxon>Bacteria</taxon>
        <taxon>Bacillati</taxon>
        <taxon>Actinomycetota</taxon>
        <taxon>Actinomycetes</taxon>
        <taxon>Kitasatosporales</taxon>
        <taxon>Streptomycetaceae</taxon>
        <taxon>Streptomyces</taxon>
        <taxon>Streptomyces violaceusniger group</taxon>
    </lineage>
</organism>
<evidence type="ECO:0000256" key="1">
    <source>
        <dbReference type="SAM" id="MobiDB-lite"/>
    </source>
</evidence>
<protein>
    <submittedName>
        <fullName evidence="2">Uncharacterized protein</fullName>
    </submittedName>
</protein>
<evidence type="ECO:0000313" key="2">
    <source>
        <dbReference type="EMBL" id="GDY60343.1"/>
    </source>
</evidence>